<reference evidence="2" key="1">
    <citation type="submission" date="2022-11" db="UniProtKB">
        <authorList>
            <consortium name="WormBaseParasite"/>
        </authorList>
    </citation>
    <scope>IDENTIFICATION</scope>
</reference>
<protein>
    <submittedName>
        <fullName evidence="2">Uncharacterized protein</fullName>
    </submittedName>
</protein>
<organism evidence="1 2">
    <name type="scientific">Romanomermis culicivorax</name>
    <name type="common">Nematode worm</name>
    <dbReference type="NCBI Taxonomy" id="13658"/>
    <lineage>
        <taxon>Eukaryota</taxon>
        <taxon>Metazoa</taxon>
        <taxon>Ecdysozoa</taxon>
        <taxon>Nematoda</taxon>
        <taxon>Enoplea</taxon>
        <taxon>Dorylaimia</taxon>
        <taxon>Mermithida</taxon>
        <taxon>Mermithoidea</taxon>
        <taxon>Mermithidae</taxon>
        <taxon>Romanomermis</taxon>
    </lineage>
</organism>
<accession>A0A915JF06</accession>
<keyword evidence="1" id="KW-1185">Reference proteome</keyword>
<dbReference type="AlphaFoldDB" id="A0A915JF06"/>
<dbReference type="WBParaSite" id="nRc.2.0.1.t24774-RA">
    <property type="protein sequence ID" value="nRc.2.0.1.t24774-RA"/>
    <property type="gene ID" value="nRc.2.0.1.g24774"/>
</dbReference>
<proteinExistence type="predicted"/>
<dbReference type="Proteomes" id="UP000887565">
    <property type="component" value="Unplaced"/>
</dbReference>
<name>A0A915JF06_ROMCU</name>
<sequence length="114" mass="12889">MPFKRPRFRANNFAALKPCLNPRVAFAETTTAVPFLPFQNEWSITIQRSFTFHDHNGDIPSAQNAFSQLRVSSADLSKFPMLLFNRIEQCLISLDKLNGDSIRNVSSSSNTNPQ</sequence>
<evidence type="ECO:0000313" key="2">
    <source>
        <dbReference type="WBParaSite" id="nRc.2.0.1.t24774-RA"/>
    </source>
</evidence>
<evidence type="ECO:0000313" key="1">
    <source>
        <dbReference type="Proteomes" id="UP000887565"/>
    </source>
</evidence>